<dbReference type="AlphaFoldDB" id="A0A9P5P7A2"/>
<dbReference type="EMBL" id="JADNRY010000365">
    <property type="protein sequence ID" value="KAF9058568.1"/>
    <property type="molecule type" value="Genomic_DNA"/>
</dbReference>
<dbReference type="Proteomes" id="UP000772434">
    <property type="component" value="Unassembled WGS sequence"/>
</dbReference>
<dbReference type="OrthoDB" id="2984690at2759"/>
<accession>A0A9P5P7A2</accession>
<reference evidence="1" key="1">
    <citation type="submission" date="2020-11" db="EMBL/GenBank/DDBJ databases">
        <authorList>
            <consortium name="DOE Joint Genome Institute"/>
            <person name="Ahrendt S."/>
            <person name="Riley R."/>
            <person name="Andreopoulos W."/>
            <person name="Labutti K."/>
            <person name="Pangilinan J."/>
            <person name="Ruiz-Duenas F.J."/>
            <person name="Barrasa J.M."/>
            <person name="Sanchez-Garcia M."/>
            <person name="Camarero S."/>
            <person name="Miyauchi S."/>
            <person name="Serrano A."/>
            <person name="Linde D."/>
            <person name="Babiker R."/>
            <person name="Drula E."/>
            <person name="Ayuso-Fernandez I."/>
            <person name="Pacheco R."/>
            <person name="Padilla G."/>
            <person name="Ferreira P."/>
            <person name="Barriuso J."/>
            <person name="Kellner H."/>
            <person name="Castanera R."/>
            <person name="Alfaro M."/>
            <person name="Ramirez L."/>
            <person name="Pisabarro A.G."/>
            <person name="Kuo A."/>
            <person name="Tritt A."/>
            <person name="Lipzen A."/>
            <person name="He G."/>
            <person name="Yan M."/>
            <person name="Ng V."/>
            <person name="Cullen D."/>
            <person name="Martin F."/>
            <person name="Rosso M.-N."/>
            <person name="Henrissat B."/>
            <person name="Hibbett D."/>
            <person name="Martinez A.T."/>
            <person name="Grigoriev I.V."/>
        </authorList>
    </citation>
    <scope>NUCLEOTIDE SEQUENCE</scope>
    <source>
        <strain evidence="1">AH 40177</strain>
    </source>
</reference>
<name>A0A9P5P7A2_9AGAR</name>
<sequence length="152" mass="17104">MFAHKQAARTLRGQTPVSSSTICHIPQHHPDTRYDYHLVLPRLLDSDENVFTLMMTTSCPSDEKLSLFAIMINLQSKLHAYVDNTCTPYLSIVELLAGTNSVVTAIYFDPDPSDLRLLLKDETTVQTSETLPLHHLAQASIATPPNRWMKKV</sequence>
<organism evidence="1 2">
    <name type="scientific">Rhodocollybia butyracea</name>
    <dbReference type="NCBI Taxonomy" id="206335"/>
    <lineage>
        <taxon>Eukaryota</taxon>
        <taxon>Fungi</taxon>
        <taxon>Dikarya</taxon>
        <taxon>Basidiomycota</taxon>
        <taxon>Agaricomycotina</taxon>
        <taxon>Agaricomycetes</taxon>
        <taxon>Agaricomycetidae</taxon>
        <taxon>Agaricales</taxon>
        <taxon>Marasmiineae</taxon>
        <taxon>Omphalotaceae</taxon>
        <taxon>Rhodocollybia</taxon>
    </lineage>
</organism>
<comment type="caution">
    <text evidence="1">The sequence shown here is derived from an EMBL/GenBank/DDBJ whole genome shotgun (WGS) entry which is preliminary data.</text>
</comment>
<protein>
    <submittedName>
        <fullName evidence="1">Uncharacterized protein</fullName>
    </submittedName>
</protein>
<gene>
    <name evidence="1" type="ORF">BDP27DRAFT_563360</name>
</gene>
<proteinExistence type="predicted"/>
<evidence type="ECO:0000313" key="1">
    <source>
        <dbReference type="EMBL" id="KAF9058568.1"/>
    </source>
</evidence>
<keyword evidence="2" id="KW-1185">Reference proteome</keyword>
<evidence type="ECO:0000313" key="2">
    <source>
        <dbReference type="Proteomes" id="UP000772434"/>
    </source>
</evidence>